<comment type="caution">
    <text evidence="2">The sequence shown here is derived from an EMBL/GenBank/DDBJ whole genome shotgun (WGS) entry which is preliminary data.</text>
</comment>
<dbReference type="AlphaFoldDB" id="A0A6I0K0H5"/>
<evidence type="ECO:0000313" key="1">
    <source>
        <dbReference type="EMBL" id="KAB4110806.1"/>
    </source>
</evidence>
<gene>
    <name evidence="1" type="ORF">GAQ70_05125</name>
    <name evidence="2" type="ORF">GAQ75_08160</name>
</gene>
<protein>
    <submittedName>
        <fullName evidence="2">Uncharacterized protein</fullName>
    </submittedName>
</protein>
<evidence type="ECO:0000313" key="4">
    <source>
        <dbReference type="Proteomes" id="UP000441711"/>
    </source>
</evidence>
<dbReference type="EMBL" id="WCUP01000003">
    <property type="protein sequence ID" value="KAB4110806.1"/>
    <property type="molecule type" value="Genomic_DNA"/>
</dbReference>
<proteinExistence type="predicted"/>
<dbReference type="Proteomes" id="UP000438773">
    <property type="component" value="Unassembled WGS sequence"/>
</dbReference>
<dbReference type="EMBL" id="WCUQ01000004">
    <property type="protein sequence ID" value="KAB4125746.1"/>
    <property type="molecule type" value="Genomic_DNA"/>
</dbReference>
<reference evidence="3 4" key="1">
    <citation type="journal article" date="2019" name="Nat. Med.">
        <title>A library of human gut bacterial isolates paired with longitudinal multiomics data enables mechanistic microbiome research.</title>
        <authorList>
            <person name="Poyet M."/>
            <person name="Groussin M."/>
            <person name="Gibbons S.M."/>
            <person name="Avila-Pacheco J."/>
            <person name="Jiang X."/>
            <person name="Kearney S.M."/>
            <person name="Perrotta A.R."/>
            <person name="Berdy B."/>
            <person name="Zhao S."/>
            <person name="Lieberman T.D."/>
            <person name="Swanson P.K."/>
            <person name="Smith M."/>
            <person name="Roesemann S."/>
            <person name="Alexander J.E."/>
            <person name="Rich S.A."/>
            <person name="Livny J."/>
            <person name="Vlamakis H."/>
            <person name="Clish C."/>
            <person name="Bullock K."/>
            <person name="Deik A."/>
            <person name="Scott J."/>
            <person name="Pierce K.A."/>
            <person name="Xavier R.J."/>
            <person name="Alm E.J."/>
        </authorList>
    </citation>
    <scope>NUCLEOTIDE SEQUENCE [LARGE SCALE GENOMIC DNA]</scope>
    <source>
        <strain evidence="1 4">BIOML-A36</strain>
        <strain evidence="2 3">BIOML-A37</strain>
    </source>
</reference>
<dbReference type="RefSeq" id="WP_151853793.1">
    <property type="nucleotide sequence ID" value="NZ_CP072220.1"/>
</dbReference>
<evidence type="ECO:0000313" key="2">
    <source>
        <dbReference type="EMBL" id="KAB4125746.1"/>
    </source>
</evidence>
<accession>A0A6I0K0H5</accession>
<name>A0A6I0K0H5_BACUN</name>
<sequence>MSLSAFVRKNVLFIAPTSPFFIDQIKGVVSGPNSIGKEYEAIHDDFWEEKRGTIGGNKVGFARIYACASWFPTPTPSPSA</sequence>
<organism evidence="2 3">
    <name type="scientific">Bacteroides uniformis</name>
    <dbReference type="NCBI Taxonomy" id="820"/>
    <lineage>
        <taxon>Bacteria</taxon>
        <taxon>Pseudomonadati</taxon>
        <taxon>Bacteroidota</taxon>
        <taxon>Bacteroidia</taxon>
        <taxon>Bacteroidales</taxon>
        <taxon>Bacteroidaceae</taxon>
        <taxon>Bacteroides</taxon>
    </lineage>
</organism>
<dbReference type="Proteomes" id="UP000441711">
    <property type="component" value="Unassembled WGS sequence"/>
</dbReference>
<evidence type="ECO:0000313" key="3">
    <source>
        <dbReference type="Proteomes" id="UP000438773"/>
    </source>
</evidence>